<sequence length="762" mass="81976">MTTRFRMSSRIVLAGASVIAMSAFSGQAYAQDSAAAAEDNFDANAIVVTANLREQTLEEVPLAVSVVSGDRLDDVGVGGIEAITDTAPSLTFTKGDNPGNSSLSIRGIGTSSFSIAVEPAVSVVVDGVVMARSGQGFQDLIDVQRVEVLRGPQSTLFGKNASAGLISVTTEDPSDYLTGKVDASLASGGEYSVRGSVSGPLSDTAGASLSGFYKQYDGFLDNVSGIGDHHRAGYENYGFRGKLKFEPSSDLDITLIGDYRHGKDNSTFTFRHVYAEPYANAMSPVEPGAANRDVNINAPTDNTSEQWGLSAKIDYDFADNFQLTSISSYREWDFEGNSDVDGTPLSEPAPGVNLWDINRGLTDLKQMSQEVRVASGDLGGFDILFGAFAFNLKADRGFMRRMRFLNDVNRSGQFSGSTETTNLAAFVSTNIYLSDTTEMFGGLRLIHEKLDYDVFRDPANVLVDGDLALGGSTGTYADFGGSTKDTAFVGKIGLRQQVSDYGNVYASYARGYKGKGFNLVFGTTPDYEPVDAEKSDAYEIGAKLTTLDRSLSLNLAAFYTKYKNFQGQAQLPGDVSFVLLNAGQVSTKGIEAEATYTPTDLTTISLGATFLDARIDEYPLGPCYYRQTAAEGCVDGAQDLAGGDLPNAPDLRLTGFIKQTVPLGDSLPFDGFVQSNFTYQSKVQFGMDQDPTTRQGGYAVVNAGLGIDSKDDRYSVTFFVRNLFDKNYVGYIFSSGWNGGRVYQQVVRDASRYVGVKASYNF</sequence>
<keyword evidence="4" id="KW-0410">Iron transport</keyword>
<dbReference type="GO" id="GO:0009279">
    <property type="term" value="C:cell outer membrane"/>
    <property type="evidence" value="ECO:0007669"/>
    <property type="project" value="UniProtKB-SubCell"/>
</dbReference>
<evidence type="ECO:0000256" key="2">
    <source>
        <dbReference type="ARBA" id="ARBA00022448"/>
    </source>
</evidence>
<evidence type="ECO:0000256" key="3">
    <source>
        <dbReference type="ARBA" id="ARBA00022452"/>
    </source>
</evidence>
<keyword evidence="17" id="KW-1185">Reference proteome</keyword>
<keyword evidence="5 11" id="KW-0812">Transmembrane</keyword>
<name>A0A420EA61_9SPHN</name>
<evidence type="ECO:0000256" key="4">
    <source>
        <dbReference type="ARBA" id="ARBA00022496"/>
    </source>
</evidence>
<dbReference type="Pfam" id="PF07715">
    <property type="entry name" value="Plug"/>
    <property type="match status" value="1"/>
</dbReference>
<evidence type="ECO:0000256" key="9">
    <source>
        <dbReference type="ARBA" id="ARBA00023136"/>
    </source>
</evidence>
<feature type="chain" id="PRO_5019543867" evidence="13">
    <location>
        <begin position="31"/>
        <end position="762"/>
    </location>
</feature>
<evidence type="ECO:0000259" key="15">
    <source>
        <dbReference type="Pfam" id="PF07715"/>
    </source>
</evidence>
<evidence type="ECO:0000256" key="1">
    <source>
        <dbReference type="ARBA" id="ARBA00004571"/>
    </source>
</evidence>
<dbReference type="CDD" id="cd01347">
    <property type="entry name" value="ligand_gated_channel"/>
    <property type="match status" value="1"/>
</dbReference>
<dbReference type="OrthoDB" id="9760333at2"/>
<evidence type="ECO:0000313" key="17">
    <source>
        <dbReference type="Proteomes" id="UP000284395"/>
    </source>
</evidence>
<comment type="similarity">
    <text evidence="11 12">Belongs to the TonB-dependent receptor family.</text>
</comment>
<keyword evidence="10 11" id="KW-0998">Cell outer membrane</keyword>
<dbReference type="Pfam" id="PF00593">
    <property type="entry name" value="TonB_dep_Rec_b-barrel"/>
    <property type="match status" value="1"/>
</dbReference>
<dbReference type="SUPFAM" id="SSF56935">
    <property type="entry name" value="Porins"/>
    <property type="match status" value="1"/>
</dbReference>
<dbReference type="PANTHER" id="PTHR32552:SF81">
    <property type="entry name" value="TONB-DEPENDENT OUTER MEMBRANE RECEPTOR"/>
    <property type="match status" value="1"/>
</dbReference>
<evidence type="ECO:0000256" key="6">
    <source>
        <dbReference type="ARBA" id="ARBA00023004"/>
    </source>
</evidence>
<keyword evidence="7" id="KW-0406">Ion transport</keyword>
<dbReference type="InterPro" id="IPR039426">
    <property type="entry name" value="TonB-dep_rcpt-like"/>
</dbReference>
<dbReference type="InterPro" id="IPR012910">
    <property type="entry name" value="Plug_dom"/>
</dbReference>
<evidence type="ECO:0000256" key="8">
    <source>
        <dbReference type="ARBA" id="ARBA00023077"/>
    </source>
</evidence>
<dbReference type="PANTHER" id="PTHR32552">
    <property type="entry name" value="FERRICHROME IRON RECEPTOR-RELATED"/>
    <property type="match status" value="1"/>
</dbReference>
<accession>A0A420EA61</accession>
<comment type="caution">
    <text evidence="16">The sequence shown here is derived from an EMBL/GenBank/DDBJ whole genome shotgun (WGS) entry which is preliminary data.</text>
</comment>
<keyword evidence="6" id="KW-0408">Iron</keyword>
<proteinExistence type="inferred from homology"/>
<keyword evidence="13" id="KW-0732">Signal</keyword>
<dbReference type="AlphaFoldDB" id="A0A420EA61"/>
<comment type="subcellular location">
    <subcellularLocation>
        <location evidence="1 11">Cell outer membrane</location>
        <topology evidence="1 11">Multi-pass membrane protein</topology>
    </subcellularLocation>
</comment>
<dbReference type="RefSeq" id="WP_120326020.1">
    <property type="nucleotide sequence ID" value="NZ_RAPF01000015.1"/>
</dbReference>
<keyword evidence="3 11" id="KW-1134">Transmembrane beta strand</keyword>
<keyword evidence="2 11" id="KW-0813">Transport</keyword>
<evidence type="ECO:0000256" key="11">
    <source>
        <dbReference type="PROSITE-ProRule" id="PRU01360"/>
    </source>
</evidence>
<dbReference type="InterPro" id="IPR000531">
    <property type="entry name" value="Beta-barrel_TonB"/>
</dbReference>
<evidence type="ECO:0000256" key="13">
    <source>
        <dbReference type="SAM" id="SignalP"/>
    </source>
</evidence>
<evidence type="ECO:0000256" key="10">
    <source>
        <dbReference type="ARBA" id="ARBA00023237"/>
    </source>
</evidence>
<gene>
    <name evidence="16" type="ORF">D6851_16585</name>
</gene>
<evidence type="ECO:0000259" key="14">
    <source>
        <dbReference type="Pfam" id="PF00593"/>
    </source>
</evidence>
<keyword evidence="16" id="KW-0675">Receptor</keyword>
<protein>
    <submittedName>
        <fullName evidence="16">TonB-dependent receptor</fullName>
    </submittedName>
</protein>
<dbReference type="Gene3D" id="2.40.170.20">
    <property type="entry name" value="TonB-dependent receptor, beta-barrel domain"/>
    <property type="match status" value="1"/>
</dbReference>
<feature type="signal peptide" evidence="13">
    <location>
        <begin position="1"/>
        <end position="30"/>
    </location>
</feature>
<dbReference type="GO" id="GO:0006826">
    <property type="term" value="P:iron ion transport"/>
    <property type="evidence" value="ECO:0007669"/>
    <property type="project" value="UniProtKB-KW"/>
</dbReference>
<dbReference type="EMBL" id="RAPF01000015">
    <property type="protein sequence ID" value="RKF17566.1"/>
    <property type="molecule type" value="Genomic_DNA"/>
</dbReference>
<feature type="domain" description="TonB-dependent receptor plug" evidence="15">
    <location>
        <begin position="57"/>
        <end position="164"/>
    </location>
</feature>
<dbReference type="PROSITE" id="PS52016">
    <property type="entry name" value="TONB_DEPENDENT_REC_3"/>
    <property type="match status" value="1"/>
</dbReference>
<keyword evidence="8 12" id="KW-0798">TonB box</keyword>
<dbReference type="InterPro" id="IPR036942">
    <property type="entry name" value="Beta-barrel_TonB_sf"/>
</dbReference>
<evidence type="ECO:0000313" key="16">
    <source>
        <dbReference type="EMBL" id="RKF17566.1"/>
    </source>
</evidence>
<keyword evidence="9 11" id="KW-0472">Membrane</keyword>
<feature type="domain" description="TonB-dependent receptor-like beta-barrel" evidence="14">
    <location>
        <begin position="253"/>
        <end position="723"/>
    </location>
</feature>
<evidence type="ECO:0000256" key="12">
    <source>
        <dbReference type="RuleBase" id="RU003357"/>
    </source>
</evidence>
<reference evidence="16 17" key="1">
    <citation type="submission" date="2018-09" db="EMBL/GenBank/DDBJ databases">
        <title>Altererythrobacter spongiae sp. nov., isolated from a marine sponge.</title>
        <authorList>
            <person name="Zhuang L."/>
            <person name="Luo L."/>
        </authorList>
    </citation>
    <scope>NUCLEOTIDE SEQUENCE [LARGE SCALE GENOMIC DNA]</scope>
    <source>
        <strain evidence="16 17">HN-Y73</strain>
    </source>
</reference>
<organism evidence="16 17">
    <name type="scientific">Altericroceibacterium spongiae</name>
    <dbReference type="NCBI Taxonomy" id="2320269"/>
    <lineage>
        <taxon>Bacteria</taxon>
        <taxon>Pseudomonadati</taxon>
        <taxon>Pseudomonadota</taxon>
        <taxon>Alphaproteobacteria</taxon>
        <taxon>Sphingomonadales</taxon>
        <taxon>Erythrobacteraceae</taxon>
        <taxon>Altericroceibacterium</taxon>
    </lineage>
</organism>
<evidence type="ECO:0000256" key="7">
    <source>
        <dbReference type="ARBA" id="ARBA00023065"/>
    </source>
</evidence>
<dbReference type="Proteomes" id="UP000284395">
    <property type="component" value="Unassembled WGS sequence"/>
</dbReference>
<evidence type="ECO:0000256" key="5">
    <source>
        <dbReference type="ARBA" id="ARBA00022692"/>
    </source>
</evidence>